<protein>
    <recommendedName>
        <fullName evidence="7">Glucose-6-phosphate isomerase</fullName>
        <shortName evidence="7">GPI</shortName>
        <ecNumber evidence="7">5.3.1.9</ecNumber>
    </recommendedName>
    <alternativeName>
        <fullName evidence="7">Phosphoglucose isomerase</fullName>
        <shortName evidence="7">PGI</shortName>
    </alternativeName>
    <alternativeName>
        <fullName evidence="7">Phosphohexose isomerase</fullName>
        <shortName evidence="7">PHI</shortName>
    </alternativeName>
</protein>
<dbReference type="Pfam" id="PF00342">
    <property type="entry name" value="PGI"/>
    <property type="match status" value="1"/>
</dbReference>
<dbReference type="PROSITE" id="PS00174">
    <property type="entry name" value="P_GLUCOSE_ISOMERASE_2"/>
    <property type="match status" value="1"/>
</dbReference>
<evidence type="ECO:0000313" key="10">
    <source>
        <dbReference type="Proteomes" id="UP001589769"/>
    </source>
</evidence>
<dbReference type="InterPro" id="IPR018189">
    <property type="entry name" value="Phosphoglucose_isomerase_CS"/>
</dbReference>
<feature type="active site" evidence="7">
    <location>
        <position position="514"/>
    </location>
</feature>
<dbReference type="InterPro" id="IPR046348">
    <property type="entry name" value="SIS_dom_sf"/>
</dbReference>
<dbReference type="PROSITE" id="PS51463">
    <property type="entry name" value="P_GLUCOSE_ISOMERASE_3"/>
    <property type="match status" value="1"/>
</dbReference>
<dbReference type="HAMAP" id="MF_00473">
    <property type="entry name" value="G6P_isomerase"/>
    <property type="match status" value="1"/>
</dbReference>
<evidence type="ECO:0000256" key="8">
    <source>
        <dbReference type="RuleBase" id="RU000612"/>
    </source>
</evidence>
<dbReference type="GO" id="GO:0004347">
    <property type="term" value="F:glucose-6-phosphate isomerase activity"/>
    <property type="evidence" value="ECO:0007669"/>
    <property type="project" value="UniProtKB-EC"/>
</dbReference>
<feature type="active site" description="Proton donor" evidence="7">
    <location>
        <position position="355"/>
    </location>
</feature>
<dbReference type="SUPFAM" id="SSF53697">
    <property type="entry name" value="SIS domain"/>
    <property type="match status" value="1"/>
</dbReference>
<name>A0ABV6HW89_9PAST</name>
<comment type="catalytic activity">
    <reaction evidence="6 7 8">
        <text>alpha-D-glucose 6-phosphate = beta-D-fructose 6-phosphate</text>
        <dbReference type="Rhea" id="RHEA:11816"/>
        <dbReference type="ChEBI" id="CHEBI:57634"/>
        <dbReference type="ChEBI" id="CHEBI:58225"/>
        <dbReference type="EC" id="5.3.1.9"/>
    </reaction>
</comment>
<dbReference type="InterPro" id="IPR035476">
    <property type="entry name" value="SIS_PGI_1"/>
</dbReference>
<dbReference type="Gene3D" id="3.40.50.10490">
    <property type="entry name" value="Glucose-6-phosphate isomerase like protein, domain 1"/>
    <property type="match status" value="2"/>
</dbReference>
<keyword evidence="3 7" id="KW-0312">Gluconeogenesis</keyword>
<evidence type="ECO:0000256" key="6">
    <source>
        <dbReference type="ARBA" id="ARBA00029321"/>
    </source>
</evidence>
<comment type="similarity">
    <text evidence="2 7 8">Belongs to the GPI family.</text>
</comment>
<dbReference type="RefSeq" id="WP_382374489.1">
    <property type="nucleotide sequence ID" value="NZ_JBHLWA010000028.1"/>
</dbReference>
<proteinExistence type="inferred from homology"/>
<dbReference type="InterPro" id="IPR023096">
    <property type="entry name" value="G6P_Isomerase_C"/>
</dbReference>
<keyword evidence="5 7" id="KW-0413">Isomerase</keyword>
<dbReference type="InterPro" id="IPR001672">
    <property type="entry name" value="G6P_Isomerase"/>
</dbReference>
<accession>A0ABV6HW89</accession>
<evidence type="ECO:0000256" key="4">
    <source>
        <dbReference type="ARBA" id="ARBA00023152"/>
    </source>
</evidence>
<evidence type="ECO:0000256" key="2">
    <source>
        <dbReference type="ARBA" id="ARBA00006604"/>
    </source>
</evidence>
<evidence type="ECO:0000256" key="1">
    <source>
        <dbReference type="ARBA" id="ARBA00004926"/>
    </source>
</evidence>
<dbReference type="PROSITE" id="PS00765">
    <property type="entry name" value="P_GLUCOSE_ISOMERASE_1"/>
    <property type="match status" value="1"/>
</dbReference>
<keyword evidence="4 7" id="KW-0324">Glycolysis</keyword>
<organism evidence="9 10">
    <name type="scientific">Gallibacterium melopsittaci</name>
    <dbReference type="NCBI Taxonomy" id="516063"/>
    <lineage>
        <taxon>Bacteria</taxon>
        <taxon>Pseudomonadati</taxon>
        <taxon>Pseudomonadota</taxon>
        <taxon>Gammaproteobacteria</taxon>
        <taxon>Pasteurellales</taxon>
        <taxon>Pasteurellaceae</taxon>
        <taxon>Gallibacterium</taxon>
    </lineage>
</organism>
<dbReference type="CDD" id="cd05016">
    <property type="entry name" value="SIS_PGI_2"/>
    <property type="match status" value="1"/>
</dbReference>
<reference evidence="9 10" key="1">
    <citation type="submission" date="2024-09" db="EMBL/GenBank/DDBJ databases">
        <authorList>
            <person name="Sun Q."/>
            <person name="Mori K."/>
        </authorList>
    </citation>
    <scope>NUCLEOTIDE SEQUENCE [LARGE SCALE GENOMIC DNA]</scope>
    <source>
        <strain evidence="9 10">CCM 7538</strain>
    </source>
</reference>
<gene>
    <name evidence="7 9" type="primary">pgi</name>
    <name evidence="9" type="ORF">ACFFHT_06210</name>
</gene>
<feature type="active site" evidence="7">
    <location>
        <position position="386"/>
    </location>
</feature>
<dbReference type="InterPro" id="IPR035482">
    <property type="entry name" value="SIS_PGI_2"/>
</dbReference>
<comment type="function">
    <text evidence="7">Catalyzes the reversible isomerization of glucose-6-phosphate to fructose-6-phosphate.</text>
</comment>
<dbReference type="Proteomes" id="UP001589769">
    <property type="component" value="Unassembled WGS sequence"/>
</dbReference>
<comment type="subcellular location">
    <subcellularLocation>
        <location evidence="7">Cytoplasm</location>
    </subcellularLocation>
</comment>
<keyword evidence="7" id="KW-0963">Cytoplasm</keyword>
<comment type="caution">
    <text evidence="9">The sequence shown here is derived from an EMBL/GenBank/DDBJ whole genome shotgun (WGS) entry which is preliminary data.</text>
</comment>
<dbReference type="CDD" id="cd05015">
    <property type="entry name" value="SIS_PGI_1"/>
    <property type="match status" value="1"/>
</dbReference>
<dbReference type="EMBL" id="JBHLWA010000028">
    <property type="protein sequence ID" value="MFC0323151.1"/>
    <property type="molecule type" value="Genomic_DNA"/>
</dbReference>
<dbReference type="EC" id="5.3.1.9" evidence="7"/>
<comment type="pathway">
    <text evidence="1 7 8">Carbohydrate degradation; glycolysis; D-glyceraldehyde 3-phosphate and glycerone phosphate from D-glucose: step 2/4.</text>
</comment>
<dbReference type="PANTHER" id="PTHR11469:SF1">
    <property type="entry name" value="GLUCOSE-6-PHOSPHATE ISOMERASE"/>
    <property type="match status" value="1"/>
</dbReference>
<sequence>MKNINPTSTKAWQALLQHQQAMKDVTIQQLFAEDADRFAKYSLKFQQDILVDFSKNRLTEQTLQLLRQLAEETAVKEATESMFTGEKINRTENRAVLHTALRNRSNTPVYVDGKDVMPEVNAVLAKMKSFCDRVISGEWKGYSGKAITDVINIGIGGSDLGPYMVTEALRPYKNHLTMHFVSNVDGTHIAETLKKVDPETTLVLVASKTFTTQETMTNAHSAREWFLAKAKDEAHIAKHFAALSTNAKAVAEFGIDTDNMFEFWDWVGGRYSLWSAIGLSIALSIGFENFEALLSGAHEMDKHFRTAPVEQNIPLTLALVGLWNTNFLGAQTEAILPYDQYMHRFAAYFQQGNMESNGKYVDRNGNVVNYQTGPIIWGEPGTNGQHAFYQLIHQGTTLIPCDFIAPAKTHNPLGDHHTKLLSNFFAQTEALAFGKTKEEVEAEFVKAGKNLADVQHIVPFKVFTGNKPTNSILLSEITPFTLGALIAMYEHKIFVQGVIFNIFTFDQWGVELGKQLANRILPELVGNEEVTSHDSSTNGLINQFKAWR</sequence>
<dbReference type="NCBIfam" id="NF001211">
    <property type="entry name" value="PRK00179.1"/>
    <property type="match status" value="1"/>
</dbReference>
<keyword evidence="10" id="KW-1185">Reference proteome</keyword>
<evidence type="ECO:0000256" key="7">
    <source>
        <dbReference type="HAMAP-Rule" id="MF_00473"/>
    </source>
</evidence>
<dbReference type="PRINTS" id="PR00662">
    <property type="entry name" value="G6PISOMERASE"/>
</dbReference>
<dbReference type="PANTHER" id="PTHR11469">
    <property type="entry name" value="GLUCOSE-6-PHOSPHATE ISOMERASE"/>
    <property type="match status" value="1"/>
</dbReference>
<evidence type="ECO:0000313" key="9">
    <source>
        <dbReference type="EMBL" id="MFC0323151.1"/>
    </source>
</evidence>
<evidence type="ECO:0000256" key="5">
    <source>
        <dbReference type="ARBA" id="ARBA00023235"/>
    </source>
</evidence>
<dbReference type="Gene3D" id="1.10.1390.10">
    <property type="match status" value="1"/>
</dbReference>
<comment type="pathway">
    <text evidence="7">Carbohydrate biosynthesis; gluconeogenesis.</text>
</comment>
<evidence type="ECO:0000256" key="3">
    <source>
        <dbReference type="ARBA" id="ARBA00022432"/>
    </source>
</evidence>